<dbReference type="SMART" id="SM00478">
    <property type="entry name" value="ENDO3c"/>
    <property type="match status" value="1"/>
</dbReference>
<dbReference type="PANTHER" id="PTHR43003">
    <property type="entry name" value="DNA-3-METHYLADENINE GLYCOSYLASE"/>
    <property type="match status" value="1"/>
</dbReference>
<dbReference type="CDD" id="cd00056">
    <property type="entry name" value="ENDO3c"/>
    <property type="match status" value="1"/>
</dbReference>
<dbReference type="Proteomes" id="UP000198960">
    <property type="component" value="Unassembled WGS sequence"/>
</dbReference>
<keyword evidence="7" id="KW-0227">DNA damage</keyword>
<keyword evidence="12" id="KW-0804">Transcription</keyword>
<dbReference type="Gene3D" id="1.10.340.30">
    <property type="entry name" value="Hypothetical protein, domain 2"/>
    <property type="match status" value="1"/>
</dbReference>
<dbReference type="InterPro" id="IPR018060">
    <property type="entry name" value="HTH_AraC"/>
</dbReference>
<dbReference type="SUPFAM" id="SSF57884">
    <property type="entry name" value="Ada DNA repair protein, N-terminal domain (N-Ada 10)"/>
    <property type="match status" value="1"/>
</dbReference>
<evidence type="ECO:0000256" key="13">
    <source>
        <dbReference type="ARBA" id="ARBA00023204"/>
    </source>
</evidence>
<dbReference type="SUPFAM" id="SSF48150">
    <property type="entry name" value="DNA-glycosylase"/>
    <property type="match status" value="1"/>
</dbReference>
<dbReference type="GO" id="GO:0005737">
    <property type="term" value="C:cytoplasm"/>
    <property type="evidence" value="ECO:0007669"/>
    <property type="project" value="TreeGrafter"/>
</dbReference>
<dbReference type="GO" id="GO:0043916">
    <property type="term" value="F:DNA-7-methylguanine glycosylase activity"/>
    <property type="evidence" value="ECO:0007669"/>
    <property type="project" value="TreeGrafter"/>
</dbReference>
<dbReference type="InterPro" id="IPR009057">
    <property type="entry name" value="Homeodomain-like_sf"/>
</dbReference>
<keyword evidence="6" id="KW-0479">Metal-binding</keyword>
<evidence type="ECO:0000256" key="2">
    <source>
        <dbReference type="ARBA" id="ARBA00001947"/>
    </source>
</evidence>
<evidence type="ECO:0000256" key="4">
    <source>
        <dbReference type="ARBA" id="ARBA00022603"/>
    </source>
</evidence>
<feature type="non-terminal residue" evidence="15">
    <location>
        <position position="1"/>
    </location>
</feature>
<keyword evidence="8" id="KW-0862">Zinc</keyword>
<dbReference type="PROSITE" id="PS00041">
    <property type="entry name" value="HTH_ARAC_FAMILY_1"/>
    <property type="match status" value="1"/>
</dbReference>
<dbReference type="GO" id="GO:0032131">
    <property type="term" value="F:alkylated DNA binding"/>
    <property type="evidence" value="ECO:0007669"/>
    <property type="project" value="TreeGrafter"/>
</dbReference>
<dbReference type="PANTHER" id="PTHR43003:SF13">
    <property type="entry name" value="DNA-3-METHYLADENINE GLYCOSYLASE 2"/>
    <property type="match status" value="1"/>
</dbReference>
<dbReference type="GO" id="GO:0032259">
    <property type="term" value="P:methylation"/>
    <property type="evidence" value="ECO:0007669"/>
    <property type="project" value="UniProtKB-KW"/>
</dbReference>
<evidence type="ECO:0000256" key="5">
    <source>
        <dbReference type="ARBA" id="ARBA00022679"/>
    </source>
</evidence>
<comment type="catalytic activity">
    <reaction evidence="1">
        <text>Hydrolysis of alkylated DNA, releasing 3-methyladenine, 3-methylguanine, 7-methylguanine and 7-methyladenine.</text>
        <dbReference type="EC" id="3.2.2.21"/>
    </reaction>
</comment>
<dbReference type="Gene3D" id="1.10.10.60">
    <property type="entry name" value="Homeodomain-like"/>
    <property type="match status" value="1"/>
</dbReference>
<protein>
    <recommendedName>
        <fullName evidence="3">DNA-3-methyladenine glycosylase II</fullName>
        <ecNumber evidence="3">3.2.2.21</ecNumber>
    </recommendedName>
</protein>
<evidence type="ECO:0000256" key="11">
    <source>
        <dbReference type="ARBA" id="ARBA00023159"/>
    </source>
</evidence>
<keyword evidence="4" id="KW-0489">Methyltransferase</keyword>
<dbReference type="Gene3D" id="3.40.10.10">
    <property type="entry name" value="DNA Methylphosphotriester Repair Domain"/>
    <property type="match status" value="1"/>
</dbReference>
<dbReference type="STRING" id="673521.SAMN05660991_01696"/>
<dbReference type="GO" id="GO:0008270">
    <property type="term" value="F:zinc ion binding"/>
    <property type="evidence" value="ECO:0007669"/>
    <property type="project" value="InterPro"/>
</dbReference>
<sequence>SALPPRGNSALPPRGNYALQPRGNFALLPTTAASDFRQWTGRGPAMLDVMTASLDHERCYRAVAGRDARFDGWFFTAVATTGIYCRPSCPARTPLAANVSFFTTAAAAQAAGYRACRRCRPDAVPGSPEWDVRADVVARAMRLIADGEVERAGVPGLAARLGYSERQLHRHLVGELGVGALALARAQRAQTARVLLETTALPVADVAFAAGFASVRQFNDTVRAVFASTPSDLRRRRPSAEAGTPGELTVRLAARPPFDATEVLLFLGAHAVPGLEEWDGTTFSRVLDLPHGPAVVHLSPAGDSAVTARLRLGRLRDLGAAVARCRRLLDLDADPAAVDDVLGADPALSALVAAAPGRRVPTSPDAAECAVRAVLGQQVSVAGARTLTARLLPLAGTPLPEPVGTLTHAFPRPEALAAADLTAVGLTGARRATVTALTGALASGDVVLDPGADRDEVMRSLLAVPGIGPWTAALVGLRGLADPDVWLPGDLALRRSLAALGSSDADAATRWRPWRSYAVLHLWALAVPALFRRPLPAPAERSAS</sequence>
<dbReference type="InterPro" id="IPR037046">
    <property type="entry name" value="AlkA_N_sf"/>
</dbReference>
<dbReference type="GO" id="GO:0043565">
    <property type="term" value="F:sequence-specific DNA binding"/>
    <property type="evidence" value="ECO:0007669"/>
    <property type="project" value="InterPro"/>
</dbReference>
<dbReference type="InterPro" id="IPR023170">
    <property type="entry name" value="HhH_base_excis_C"/>
</dbReference>
<organism evidence="15 16">
    <name type="scientific">Trujillonella endophytica</name>
    <dbReference type="NCBI Taxonomy" id="673521"/>
    <lineage>
        <taxon>Bacteria</taxon>
        <taxon>Bacillati</taxon>
        <taxon>Actinomycetota</taxon>
        <taxon>Actinomycetes</taxon>
        <taxon>Geodermatophilales</taxon>
        <taxon>Geodermatophilaceae</taxon>
        <taxon>Trujillonella</taxon>
    </lineage>
</organism>
<dbReference type="AlphaFoldDB" id="A0A1H8SGG8"/>
<dbReference type="InterPro" id="IPR035451">
    <property type="entry name" value="Ada-like_dom_sf"/>
</dbReference>
<proteinExistence type="predicted"/>
<dbReference type="Pfam" id="PF02805">
    <property type="entry name" value="Ada_Zn_binding"/>
    <property type="match status" value="1"/>
</dbReference>
<dbReference type="SUPFAM" id="SSF46689">
    <property type="entry name" value="Homeodomain-like"/>
    <property type="match status" value="1"/>
</dbReference>
<dbReference type="InterPro" id="IPR010316">
    <property type="entry name" value="AlkA_N"/>
</dbReference>
<dbReference type="GO" id="GO:0008725">
    <property type="term" value="F:DNA-3-methyladenine glycosylase activity"/>
    <property type="evidence" value="ECO:0007669"/>
    <property type="project" value="TreeGrafter"/>
</dbReference>
<dbReference type="GO" id="GO:0008168">
    <property type="term" value="F:methyltransferase activity"/>
    <property type="evidence" value="ECO:0007669"/>
    <property type="project" value="UniProtKB-KW"/>
</dbReference>
<evidence type="ECO:0000256" key="12">
    <source>
        <dbReference type="ARBA" id="ARBA00023163"/>
    </source>
</evidence>
<dbReference type="Gene3D" id="3.30.310.20">
    <property type="entry name" value="DNA-3-methyladenine glycosylase AlkA, N-terminal domain"/>
    <property type="match status" value="1"/>
</dbReference>
<evidence type="ECO:0000256" key="7">
    <source>
        <dbReference type="ARBA" id="ARBA00022763"/>
    </source>
</evidence>
<dbReference type="SUPFAM" id="SSF55945">
    <property type="entry name" value="TATA-box binding protein-like"/>
    <property type="match status" value="1"/>
</dbReference>
<dbReference type="InterPro" id="IPR018062">
    <property type="entry name" value="HTH_AraC-typ_CS"/>
</dbReference>
<evidence type="ECO:0000259" key="14">
    <source>
        <dbReference type="PROSITE" id="PS01124"/>
    </source>
</evidence>
<dbReference type="PROSITE" id="PS01124">
    <property type="entry name" value="HTH_ARAC_FAMILY_2"/>
    <property type="match status" value="1"/>
</dbReference>
<comment type="cofactor">
    <cofactor evidence="2">
        <name>Zn(2+)</name>
        <dbReference type="ChEBI" id="CHEBI:29105"/>
    </cofactor>
</comment>
<keyword evidence="10" id="KW-0238">DNA-binding</keyword>
<evidence type="ECO:0000313" key="16">
    <source>
        <dbReference type="Proteomes" id="UP000198960"/>
    </source>
</evidence>
<dbReference type="GO" id="GO:0003700">
    <property type="term" value="F:DNA-binding transcription factor activity"/>
    <property type="evidence" value="ECO:0007669"/>
    <property type="project" value="InterPro"/>
</dbReference>
<name>A0A1H8SGG8_9ACTN</name>
<keyword evidence="9" id="KW-0805">Transcription regulation</keyword>
<evidence type="ECO:0000256" key="9">
    <source>
        <dbReference type="ARBA" id="ARBA00023015"/>
    </source>
</evidence>
<evidence type="ECO:0000256" key="8">
    <source>
        <dbReference type="ARBA" id="ARBA00022833"/>
    </source>
</evidence>
<keyword evidence="11" id="KW-0010">Activator</keyword>
<dbReference type="GO" id="GO:0032993">
    <property type="term" value="C:protein-DNA complex"/>
    <property type="evidence" value="ECO:0007669"/>
    <property type="project" value="TreeGrafter"/>
</dbReference>
<evidence type="ECO:0000256" key="6">
    <source>
        <dbReference type="ARBA" id="ARBA00022723"/>
    </source>
</evidence>
<evidence type="ECO:0000256" key="3">
    <source>
        <dbReference type="ARBA" id="ARBA00012000"/>
    </source>
</evidence>
<dbReference type="SMART" id="SM01009">
    <property type="entry name" value="AlkA_N"/>
    <property type="match status" value="1"/>
</dbReference>
<evidence type="ECO:0000313" key="15">
    <source>
        <dbReference type="EMBL" id="SEO77761.1"/>
    </source>
</evidence>
<evidence type="ECO:0000256" key="10">
    <source>
        <dbReference type="ARBA" id="ARBA00023125"/>
    </source>
</evidence>
<dbReference type="EMBL" id="FOEE01000004">
    <property type="protein sequence ID" value="SEO77761.1"/>
    <property type="molecule type" value="Genomic_DNA"/>
</dbReference>
<accession>A0A1H8SGG8</accession>
<evidence type="ECO:0000256" key="1">
    <source>
        <dbReference type="ARBA" id="ARBA00000086"/>
    </source>
</evidence>
<gene>
    <name evidence="15" type="ORF">SAMN05660991_01696</name>
</gene>
<dbReference type="Pfam" id="PF06029">
    <property type="entry name" value="AlkA_N"/>
    <property type="match status" value="1"/>
</dbReference>
<dbReference type="InterPro" id="IPR004026">
    <property type="entry name" value="Ada_DNA_repair_Zn-bd"/>
</dbReference>
<keyword evidence="16" id="KW-1185">Reference proteome</keyword>
<dbReference type="Pfam" id="PF12833">
    <property type="entry name" value="HTH_18"/>
    <property type="match status" value="1"/>
</dbReference>
<keyword evidence="5" id="KW-0808">Transferase</keyword>
<dbReference type="Gene3D" id="1.10.1670.10">
    <property type="entry name" value="Helix-hairpin-Helix base-excision DNA repair enzymes (C-terminal)"/>
    <property type="match status" value="1"/>
</dbReference>
<dbReference type="GO" id="GO:0006307">
    <property type="term" value="P:DNA alkylation repair"/>
    <property type="evidence" value="ECO:0007669"/>
    <property type="project" value="TreeGrafter"/>
</dbReference>
<dbReference type="InterPro" id="IPR011257">
    <property type="entry name" value="DNA_glycosylase"/>
</dbReference>
<dbReference type="SMART" id="SM00342">
    <property type="entry name" value="HTH_ARAC"/>
    <property type="match status" value="1"/>
</dbReference>
<dbReference type="GO" id="GO:0006285">
    <property type="term" value="P:base-excision repair, AP site formation"/>
    <property type="evidence" value="ECO:0007669"/>
    <property type="project" value="TreeGrafter"/>
</dbReference>
<dbReference type="InterPro" id="IPR003265">
    <property type="entry name" value="HhH-GPD_domain"/>
</dbReference>
<reference evidence="16" key="1">
    <citation type="submission" date="2016-10" db="EMBL/GenBank/DDBJ databases">
        <authorList>
            <person name="Varghese N."/>
            <person name="Submissions S."/>
        </authorList>
    </citation>
    <scope>NUCLEOTIDE SEQUENCE [LARGE SCALE GENOMIC DNA]</scope>
    <source>
        <strain evidence="16">DSM 45413</strain>
    </source>
</reference>
<dbReference type="EC" id="3.2.2.21" evidence="3"/>
<keyword evidence="13" id="KW-0234">DNA repair</keyword>
<dbReference type="FunFam" id="3.40.10.10:FF:000001">
    <property type="entry name" value="DNA-3-methyladenine glycosylase 2"/>
    <property type="match status" value="1"/>
</dbReference>
<dbReference type="InterPro" id="IPR051912">
    <property type="entry name" value="Alkylbase_DNA_Glycosylase/TA"/>
</dbReference>
<feature type="domain" description="HTH araC/xylS-type" evidence="14">
    <location>
        <begin position="138"/>
        <end position="236"/>
    </location>
</feature>